<protein>
    <submittedName>
        <fullName evidence="1">Uncharacterized protein</fullName>
    </submittedName>
</protein>
<gene>
    <name evidence="1" type="ORF">AN2V17_42910</name>
</gene>
<dbReference type="Proteomes" id="UP001374599">
    <property type="component" value="Unassembled WGS sequence"/>
</dbReference>
<keyword evidence="2" id="KW-1185">Reference proteome</keyword>
<name>A0ACB5UR46_9FIRM</name>
<sequence length="137" mass="16246">MKMNRMFMLILILIIISITGCSNKIKQIDDTKYQELIQTTELTKVYVRDEKEVWNEMHMMANTKIVADEIWGEIEITEERVDYLITEVLVSEYPDKKRLLTILYNWKNEDFSCAVDEHNYLWDKLGGSVGKAYKLKE</sequence>
<proteinExistence type="predicted"/>
<organism evidence="1 2">
    <name type="scientific">Vallitalea maricola</name>
    <dbReference type="NCBI Taxonomy" id="3074433"/>
    <lineage>
        <taxon>Bacteria</taxon>
        <taxon>Bacillati</taxon>
        <taxon>Bacillota</taxon>
        <taxon>Clostridia</taxon>
        <taxon>Lachnospirales</taxon>
        <taxon>Vallitaleaceae</taxon>
        <taxon>Vallitalea</taxon>
    </lineage>
</organism>
<reference evidence="1" key="1">
    <citation type="submission" date="2023-09" db="EMBL/GenBank/DDBJ databases">
        <title>Vallitalea sediminicola and Vallitalea maricola sp. nov., anaerobic bacteria isolated from marine sediment.</title>
        <authorList>
            <person name="Hirano S."/>
            <person name="Maeda A."/>
            <person name="Terahara T."/>
            <person name="Mori K."/>
            <person name="Hamada M."/>
            <person name="Matsumoto R."/>
            <person name="Kobayashi T."/>
        </authorList>
    </citation>
    <scope>NUCLEOTIDE SEQUENCE</scope>
    <source>
        <strain evidence="1">AN17-2</strain>
    </source>
</reference>
<evidence type="ECO:0000313" key="1">
    <source>
        <dbReference type="EMBL" id="GMQ65049.1"/>
    </source>
</evidence>
<accession>A0ACB5UR46</accession>
<dbReference type="EMBL" id="BTPU01000094">
    <property type="protein sequence ID" value="GMQ65049.1"/>
    <property type="molecule type" value="Genomic_DNA"/>
</dbReference>
<evidence type="ECO:0000313" key="2">
    <source>
        <dbReference type="Proteomes" id="UP001374599"/>
    </source>
</evidence>
<comment type="caution">
    <text evidence="1">The sequence shown here is derived from an EMBL/GenBank/DDBJ whole genome shotgun (WGS) entry which is preliminary data.</text>
</comment>